<protein>
    <recommendedName>
        <fullName evidence="4">TM2 domain-containing protein</fullName>
    </recommendedName>
</protein>
<keyword evidence="1" id="KW-1133">Transmembrane helix</keyword>
<organism evidence="2 3">
    <name type="scientific">Aeromicrobium halocynthiae</name>
    <dbReference type="NCBI Taxonomy" id="560557"/>
    <lineage>
        <taxon>Bacteria</taxon>
        <taxon>Bacillati</taxon>
        <taxon>Actinomycetota</taxon>
        <taxon>Actinomycetes</taxon>
        <taxon>Propionibacteriales</taxon>
        <taxon>Nocardioidaceae</taxon>
        <taxon>Aeromicrobium</taxon>
    </lineage>
</organism>
<sequence length="98" mass="10468">MGRDPWGVPYSDKSRTTAGLLQVLLTFMCAVGGVGRLYAGHTAIGLLQLLGILVSIPMMFLLVGLLTLPAFVLWSLIDGILMFTGRPVDAAGRPLRPT</sequence>
<reference evidence="2 3" key="1">
    <citation type="journal article" date="2019" name="Int. J. Syst. Evol. Microbiol.">
        <title>The Global Catalogue of Microorganisms (GCM) 10K type strain sequencing project: providing services to taxonomists for standard genome sequencing and annotation.</title>
        <authorList>
            <consortium name="The Broad Institute Genomics Platform"/>
            <consortium name="The Broad Institute Genome Sequencing Center for Infectious Disease"/>
            <person name="Wu L."/>
            <person name="Ma J."/>
        </authorList>
    </citation>
    <scope>NUCLEOTIDE SEQUENCE [LARGE SCALE GENOMIC DNA]</scope>
    <source>
        <strain evidence="2 3">JCM 15749</strain>
    </source>
</reference>
<feature type="transmembrane region" description="Helical" evidence="1">
    <location>
        <begin position="46"/>
        <end position="77"/>
    </location>
</feature>
<accession>A0ABN2VW88</accession>
<proteinExistence type="predicted"/>
<keyword evidence="1" id="KW-0472">Membrane</keyword>
<evidence type="ECO:0000313" key="2">
    <source>
        <dbReference type="EMBL" id="GAA2075212.1"/>
    </source>
</evidence>
<evidence type="ECO:0000313" key="3">
    <source>
        <dbReference type="Proteomes" id="UP001501480"/>
    </source>
</evidence>
<name>A0ABN2VW88_9ACTN</name>
<evidence type="ECO:0000256" key="1">
    <source>
        <dbReference type="SAM" id="Phobius"/>
    </source>
</evidence>
<comment type="caution">
    <text evidence="2">The sequence shown here is derived from an EMBL/GenBank/DDBJ whole genome shotgun (WGS) entry which is preliminary data.</text>
</comment>
<gene>
    <name evidence="2" type="ORF">GCM10009821_12810</name>
</gene>
<feature type="transmembrane region" description="Helical" evidence="1">
    <location>
        <begin position="20"/>
        <end position="39"/>
    </location>
</feature>
<keyword evidence="1" id="KW-0812">Transmembrane</keyword>
<evidence type="ECO:0008006" key="4">
    <source>
        <dbReference type="Google" id="ProtNLM"/>
    </source>
</evidence>
<dbReference type="Proteomes" id="UP001501480">
    <property type="component" value="Unassembled WGS sequence"/>
</dbReference>
<keyword evidence="3" id="KW-1185">Reference proteome</keyword>
<dbReference type="EMBL" id="BAAAPY010000003">
    <property type="protein sequence ID" value="GAA2075212.1"/>
    <property type="molecule type" value="Genomic_DNA"/>
</dbReference>
<dbReference type="RefSeq" id="WP_344326079.1">
    <property type="nucleotide sequence ID" value="NZ_BAAAPY010000003.1"/>
</dbReference>